<comment type="caution">
    <text evidence="6">Lacks conserved residue(s) required for the propagation of feature annotation.</text>
</comment>
<keyword evidence="5 6" id="KW-0472">Membrane</keyword>
<dbReference type="AlphaFoldDB" id="A0A7D3YA86"/>
<evidence type="ECO:0000313" key="8">
    <source>
        <dbReference type="EMBL" id="QKG84801.1"/>
    </source>
</evidence>
<keyword evidence="9" id="KW-1185">Reference proteome</keyword>
<evidence type="ECO:0000256" key="6">
    <source>
        <dbReference type="RuleBase" id="RU366058"/>
    </source>
</evidence>
<evidence type="ECO:0000256" key="3">
    <source>
        <dbReference type="ARBA" id="ARBA00022692"/>
    </source>
</evidence>
<protein>
    <recommendedName>
        <fullName evidence="6">TVP38/TMEM64 family membrane protein</fullName>
    </recommendedName>
</protein>
<keyword evidence="3 6" id="KW-0812">Transmembrane</keyword>
<keyword evidence="4 6" id="KW-1133">Transmembrane helix</keyword>
<feature type="transmembrane region" description="Helical" evidence="6">
    <location>
        <begin position="102"/>
        <end position="123"/>
    </location>
</feature>
<feature type="transmembrane region" description="Helical" evidence="6">
    <location>
        <begin position="160"/>
        <end position="177"/>
    </location>
</feature>
<dbReference type="EMBL" id="CP048104">
    <property type="protein sequence ID" value="QKG84801.1"/>
    <property type="molecule type" value="Genomic_DNA"/>
</dbReference>
<feature type="transmembrane region" description="Helical" evidence="6">
    <location>
        <begin position="12"/>
        <end position="33"/>
    </location>
</feature>
<comment type="subcellular location">
    <subcellularLocation>
        <location evidence="1 6">Cell membrane</location>
        <topology evidence="1 6">Multi-pass membrane protein</topology>
    </subcellularLocation>
</comment>
<feature type="domain" description="VTT" evidence="7">
    <location>
        <begin position="33"/>
        <end position="148"/>
    </location>
</feature>
<name>A0A7D3YA86_9BACL</name>
<gene>
    <name evidence="8" type="ORF">GXN76_10150</name>
</gene>
<evidence type="ECO:0000313" key="9">
    <source>
        <dbReference type="Proteomes" id="UP000503088"/>
    </source>
</evidence>
<evidence type="ECO:0000259" key="7">
    <source>
        <dbReference type="Pfam" id="PF09335"/>
    </source>
</evidence>
<feature type="transmembrane region" description="Helical" evidence="6">
    <location>
        <begin position="53"/>
        <end position="70"/>
    </location>
</feature>
<dbReference type="GO" id="GO:0005886">
    <property type="term" value="C:plasma membrane"/>
    <property type="evidence" value="ECO:0007669"/>
    <property type="project" value="UniProtKB-SubCell"/>
</dbReference>
<dbReference type="RefSeq" id="WP_173222845.1">
    <property type="nucleotide sequence ID" value="NZ_CP048104.1"/>
</dbReference>
<sequence length="184" mass="20791">MKQVLVEWFSSGGVWGVFLSILMNTLFSLAGFIPSIAVTGANVWVWGPLGGGLLSWVGESFGSVIAFVLYRTGFRMVTGKKTLPWKWINLFNSGSRTRQVRLLLLFRLIPFIPSGAVNVLGSMTTVRLRDFFWTTMIGKLPSTALEVSVSMNLIHIRDQYIYLIGTILLFLIGWMWWRKRVANP</sequence>
<dbReference type="InterPro" id="IPR015414">
    <property type="entry name" value="TMEM64"/>
</dbReference>
<comment type="similarity">
    <text evidence="6">Belongs to the TVP38/TMEM64 family.</text>
</comment>
<dbReference type="PANTHER" id="PTHR12677">
    <property type="entry name" value="GOLGI APPARATUS MEMBRANE PROTEIN TVP38-RELATED"/>
    <property type="match status" value="1"/>
</dbReference>
<dbReference type="KEGG" id="kpul:GXN76_10150"/>
<evidence type="ECO:0000256" key="4">
    <source>
        <dbReference type="ARBA" id="ARBA00022989"/>
    </source>
</evidence>
<dbReference type="Pfam" id="PF09335">
    <property type="entry name" value="VTT_dom"/>
    <property type="match status" value="1"/>
</dbReference>
<keyword evidence="2 6" id="KW-1003">Cell membrane</keyword>
<accession>A0A7D3YA86</accession>
<dbReference type="InterPro" id="IPR032816">
    <property type="entry name" value="VTT_dom"/>
</dbReference>
<dbReference type="Proteomes" id="UP000503088">
    <property type="component" value="Chromosome"/>
</dbReference>
<proteinExistence type="inferred from homology"/>
<reference evidence="8 9" key="1">
    <citation type="submission" date="2020-01" db="EMBL/GenBank/DDBJ databases">
        <authorList>
            <person name="Gulvik C.A."/>
            <person name="Batra D.G."/>
        </authorList>
    </citation>
    <scope>NUCLEOTIDE SEQUENCE [LARGE SCALE GENOMIC DNA]</scope>
    <source>
        <strain evidence="8 9">W9323</strain>
    </source>
</reference>
<evidence type="ECO:0000256" key="1">
    <source>
        <dbReference type="ARBA" id="ARBA00004651"/>
    </source>
</evidence>
<organism evidence="8 9">
    <name type="scientific">Kroppenstedtia pulmonis</name>
    <dbReference type="NCBI Taxonomy" id="1380685"/>
    <lineage>
        <taxon>Bacteria</taxon>
        <taxon>Bacillati</taxon>
        <taxon>Bacillota</taxon>
        <taxon>Bacilli</taxon>
        <taxon>Bacillales</taxon>
        <taxon>Thermoactinomycetaceae</taxon>
        <taxon>Kroppenstedtia</taxon>
    </lineage>
</organism>
<evidence type="ECO:0000256" key="5">
    <source>
        <dbReference type="ARBA" id="ARBA00023136"/>
    </source>
</evidence>
<evidence type="ECO:0000256" key="2">
    <source>
        <dbReference type="ARBA" id="ARBA00022475"/>
    </source>
</evidence>
<dbReference type="PANTHER" id="PTHR12677:SF59">
    <property type="entry name" value="GOLGI APPARATUS MEMBRANE PROTEIN TVP38-RELATED"/>
    <property type="match status" value="1"/>
</dbReference>